<gene>
    <name evidence="2" type="ORF">QQ020_34620</name>
</gene>
<dbReference type="Gene3D" id="2.60.40.10">
    <property type="entry name" value="Immunoglobulins"/>
    <property type="match status" value="1"/>
</dbReference>
<organism evidence="2 3">
    <name type="scientific">Agaribacillus aureus</name>
    <dbReference type="NCBI Taxonomy" id="3051825"/>
    <lineage>
        <taxon>Bacteria</taxon>
        <taxon>Pseudomonadati</taxon>
        <taxon>Bacteroidota</taxon>
        <taxon>Cytophagia</taxon>
        <taxon>Cytophagales</taxon>
        <taxon>Splendidivirgaceae</taxon>
        <taxon>Agaribacillus</taxon>
    </lineage>
</organism>
<feature type="compositionally biased region" description="Pro residues" evidence="1">
    <location>
        <begin position="751"/>
        <end position="761"/>
    </location>
</feature>
<dbReference type="Pfam" id="PF13585">
    <property type="entry name" value="CHU_C"/>
    <property type="match status" value="1"/>
</dbReference>
<dbReference type="Gene3D" id="2.60.40.3440">
    <property type="match status" value="1"/>
</dbReference>
<evidence type="ECO:0000256" key="1">
    <source>
        <dbReference type="SAM" id="MobiDB-lite"/>
    </source>
</evidence>
<dbReference type="InterPro" id="IPR036116">
    <property type="entry name" value="FN3_sf"/>
</dbReference>
<dbReference type="SUPFAM" id="SSF49899">
    <property type="entry name" value="Concanavalin A-like lectins/glucanases"/>
    <property type="match status" value="1"/>
</dbReference>
<dbReference type="CDD" id="cd00063">
    <property type="entry name" value="FN3"/>
    <property type="match status" value="1"/>
</dbReference>
<feature type="region of interest" description="Disordered" evidence="1">
    <location>
        <begin position="749"/>
        <end position="770"/>
    </location>
</feature>
<dbReference type="InterPro" id="IPR013783">
    <property type="entry name" value="Ig-like_fold"/>
</dbReference>
<proteinExistence type="predicted"/>
<protein>
    <submittedName>
        <fullName evidence="2">Gliding motility-associated C-terminal domain-containing protein</fullName>
    </submittedName>
</protein>
<dbReference type="InterPro" id="IPR013320">
    <property type="entry name" value="ConA-like_dom_sf"/>
</dbReference>
<dbReference type="NCBIfam" id="TIGR04131">
    <property type="entry name" value="Bac_Flav_CTERM"/>
    <property type="match status" value="1"/>
</dbReference>
<accession>A0ABT8LHH4</accession>
<dbReference type="Pfam" id="PF13385">
    <property type="entry name" value="Laminin_G_3"/>
    <property type="match status" value="1"/>
</dbReference>
<sequence>MKCIAMLNKEISGAPPWRVLLIVFGWMVFNTAEAQVPTAPDNFYILRHDGQNELIWSANPGAENVTDYTVYRSLDKINFASVATIAATPTPQYLDNDVENGVTYFYHLTATNASGEGPTSLIDASVPGADFGKFMQFNGVGANDSITLRNCDELQFVDQSYTMELWIRIKRLPLIANEAHLVTRYTNAPTPVEAYTLRILNSGQLEFRSFSGNTTKLTTNTLNEREWYHLALSFENTVGPVTPTTNVSIYINGVLATEDASGTTAFGIVDPNASPGGVLVIGGVAVAGPNFFEGYMSELRIWDGVRTPAEIVNNSCTMLSGDEAGLLGLWRFEEEGSSAPMVYDYSPNGNDGGEDVQITDFTPEAVNDLGNTVEDTAQDINIQNNDVSFSERPLVGNLLPGYPLSGSAVLIDNDSSITYTPDPGFYGVDTVKYVLSDTAVFCNTTPERDTAMVLVQVQCGRKDTLNWNSRPLMQAANNQRFIEKGLISGFRVDDPDNIQVGLATGNDFQNVNSMVWKQDPSTNTQAISTILSFNRSVDQFCLEILDIDSNPGVFTDSVVINGYRDGNIVDINTGSLAMGAAVNAGGNNSFYGNANVDDISGNEGNLSVCFYVPLDSVQVIFTSTLTAPANPSEQGIGIGNFTWCAFPNNPPVIQDDDGIAVDSLFFTIAPDSLLNICLTASDVDVDSLFISSIGTLSDGGRADGIHAIDTCLTYSAAANFTGSEHFRVTVCDNRPDQLCDEVVIMVTTVAAPPPPPPPPPEPEPEPEPEGIFISQALSPNGDRILDHWEITGIEQYPNCLIKVFNIWGDLIFHQVGYDNQTHSWRGQTSEGNTFGGSTAPDGTYFYIIRLGDSQPVMKGYVVLKR</sequence>
<reference evidence="2" key="1">
    <citation type="submission" date="2023-06" db="EMBL/GenBank/DDBJ databases">
        <title>Genomic of Agaribacillus aureum.</title>
        <authorList>
            <person name="Wang G."/>
        </authorList>
    </citation>
    <scope>NUCLEOTIDE SEQUENCE</scope>
    <source>
        <strain evidence="2">BMA12</strain>
    </source>
</reference>
<keyword evidence="3" id="KW-1185">Reference proteome</keyword>
<dbReference type="RefSeq" id="WP_346762596.1">
    <property type="nucleotide sequence ID" value="NZ_JAUJEB010000014.1"/>
</dbReference>
<evidence type="ECO:0000313" key="2">
    <source>
        <dbReference type="EMBL" id="MDN5217259.1"/>
    </source>
</evidence>
<dbReference type="InterPro" id="IPR026341">
    <property type="entry name" value="T9SS_type_B"/>
</dbReference>
<evidence type="ECO:0000313" key="3">
    <source>
        <dbReference type="Proteomes" id="UP001172083"/>
    </source>
</evidence>
<dbReference type="Gene3D" id="2.60.120.200">
    <property type="match status" value="1"/>
</dbReference>
<dbReference type="Pfam" id="PF17963">
    <property type="entry name" value="Big_9"/>
    <property type="match status" value="2"/>
</dbReference>
<dbReference type="Proteomes" id="UP001172083">
    <property type="component" value="Unassembled WGS sequence"/>
</dbReference>
<comment type="caution">
    <text evidence="2">The sequence shown here is derived from an EMBL/GenBank/DDBJ whole genome shotgun (WGS) entry which is preliminary data.</text>
</comment>
<dbReference type="InterPro" id="IPR003961">
    <property type="entry name" value="FN3_dom"/>
</dbReference>
<dbReference type="EMBL" id="JAUJEB010000014">
    <property type="protein sequence ID" value="MDN5217259.1"/>
    <property type="molecule type" value="Genomic_DNA"/>
</dbReference>
<name>A0ABT8LHH4_9BACT</name>
<dbReference type="SUPFAM" id="SSF49265">
    <property type="entry name" value="Fibronectin type III"/>
    <property type="match status" value="1"/>
</dbReference>